<feature type="compositionally biased region" description="Gly residues" evidence="5">
    <location>
        <begin position="338"/>
        <end position="355"/>
    </location>
</feature>
<proteinExistence type="predicted"/>
<dbReference type="EMBL" id="JAEHOC010000040">
    <property type="protein sequence ID" value="KAG2427425.1"/>
    <property type="molecule type" value="Genomic_DNA"/>
</dbReference>
<protein>
    <recommendedName>
        <fullName evidence="7">Sugar phosphate transporter domain-containing protein</fullName>
    </recommendedName>
</protein>
<dbReference type="AlphaFoldDB" id="A0A835SVA1"/>
<dbReference type="InterPro" id="IPR004853">
    <property type="entry name" value="Sugar_P_trans_dom"/>
</dbReference>
<evidence type="ECO:0000313" key="8">
    <source>
        <dbReference type="EMBL" id="KAG2427425.1"/>
    </source>
</evidence>
<feature type="domain" description="Sugar phosphate transporter" evidence="7">
    <location>
        <begin position="22"/>
        <end position="311"/>
    </location>
</feature>
<dbReference type="InterPro" id="IPR050186">
    <property type="entry name" value="TPT_transporter"/>
</dbReference>
<evidence type="ECO:0000313" key="9">
    <source>
        <dbReference type="Proteomes" id="UP000650467"/>
    </source>
</evidence>
<feature type="transmembrane region" description="Helical" evidence="6">
    <location>
        <begin position="294"/>
        <end position="311"/>
    </location>
</feature>
<evidence type="ECO:0000256" key="6">
    <source>
        <dbReference type="SAM" id="Phobius"/>
    </source>
</evidence>
<keyword evidence="3 6" id="KW-1133">Transmembrane helix</keyword>
<feature type="transmembrane region" description="Helical" evidence="6">
    <location>
        <begin position="86"/>
        <end position="109"/>
    </location>
</feature>
<dbReference type="Proteomes" id="UP000650467">
    <property type="component" value="Unassembled WGS sequence"/>
</dbReference>
<feature type="transmembrane region" description="Helical" evidence="6">
    <location>
        <begin position="202"/>
        <end position="221"/>
    </location>
</feature>
<dbReference type="Pfam" id="PF03151">
    <property type="entry name" value="TPT"/>
    <property type="match status" value="1"/>
</dbReference>
<evidence type="ECO:0000256" key="4">
    <source>
        <dbReference type="ARBA" id="ARBA00023136"/>
    </source>
</evidence>
<evidence type="ECO:0000256" key="2">
    <source>
        <dbReference type="ARBA" id="ARBA00022692"/>
    </source>
</evidence>
<keyword evidence="2 6" id="KW-0812">Transmembrane</keyword>
<dbReference type="InterPro" id="IPR037185">
    <property type="entry name" value="EmrE-like"/>
</dbReference>
<dbReference type="SUPFAM" id="SSF103481">
    <property type="entry name" value="Multidrug resistance efflux transporter EmrE"/>
    <property type="match status" value="1"/>
</dbReference>
<dbReference type="OrthoDB" id="10261634at2759"/>
<reference evidence="8" key="1">
    <citation type="journal article" date="2020" name="bioRxiv">
        <title>Comparative genomics of Chlamydomonas.</title>
        <authorList>
            <person name="Craig R.J."/>
            <person name="Hasan A.R."/>
            <person name="Ness R.W."/>
            <person name="Keightley P.D."/>
        </authorList>
    </citation>
    <scope>NUCLEOTIDE SEQUENCE</scope>
    <source>
        <strain evidence="8">SAG 7.73</strain>
    </source>
</reference>
<dbReference type="PANTHER" id="PTHR11132">
    <property type="entry name" value="SOLUTE CARRIER FAMILY 35"/>
    <property type="match status" value="1"/>
</dbReference>
<evidence type="ECO:0000259" key="7">
    <source>
        <dbReference type="Pfam" id="PF03151"/>
    </source>
</evidence>
<evidence type="ECO:0000256" key="3">
    <source>
        <dbReference type="ARBA" id="ARBA00022989"/>
    </source>
</evidence>
<keyword evidence="9" id="KW-1185">Reference proteome</keyword>
<evidence type="ECO:0000256" key="1">
    <source>
        <dbReference type="ARBA" id="ARBA00004141"/>
    </source>
</evidence>
<name>A0A835SVA1_CHLIN</name>
<comment type="caution">
    <text evidence="8">The sequence shown here is derived from an EMBL/GenBank/DDBJ whole genome shotgun (WGS) entry which is preliminary data.</text>
</comment>
<feature type="transmembrane region" description="Helical" evidence="6">
    <location>
        <begin position="115"/>
        <end position="134"/>
    </location>
</feature>
<feature type="compositionally biased region" description="Low complexity" evidence="5">
    <location>
        <begin position="362"/>
        <end position="377"/>
    </location>
</feature>
<feature type="region of interest" description="Disordered" evidence="5">
    <location>
        <begin position="337"/>
        <end position="403"/>
    </location>
</feature>
<feature type="transmembrane region" description="Helical" evidence="6">
    <location>
        <begin position="12"/>
        <end position="33"/>
    </location>
</feature>
<comment type="subcellular location">
    <subcellularLocation>
        <location evidence="1">Membrane</location>
        <topology evidence="1">Multi-pass membrane protein</topology>
    </subcellularLocation>
</comment>
<feature type="transmembrane region" description="Helical" evidence="6">
    <location>
        <begin position="241"/>
        <end position="260"/>
    </location>
</feature>
<evidence type="ECO:0000256" key="5">
    <source>
        <dbReference type="SAM" id="MobiDB-lite"/>
    </source>
</evidence>
<gene>
    <name evidence="8" type="ORF">HXX76_012361</name>
</gene>
<organism evidence="8 9">
    <name type="scientific">Chlamydomonas incerta</name>
    <dbReference type="NCBI Taxonomy" id="51695"/>
    <lineage>
        <taxon>Eukaryota</taxon>
        <taxon>Viridiplantae</taxon>
        <taxon>Chlorophyta</taxon>
        <taxon>core chlorophytes</taxon>
        <taxon>Chlorophyceae</taxon>
        <taxon>CS clade</taxon>
        <taxon>Chlamydomonadales</taxon>
        <taxon>Chlamydomonadaceae</taxon>
        <taxon>Chlamydomonas</taxon>
    </lineage>
</organism>
<feature type="transmembrane region" description="Helical" evidence="6">
    <location>
        <begin position="53"/>
        <end position="74"/>
    </location>
</feature>
<dbReference type="GO" id="GO:0016020">
    <property type="term" value="C:membrane"/>
    <property type="evidence" value="ECO:0007669"/>
    <property type="project" value="UniProtKB-SubCell"/>
</dbReference>
<keyword evidence="4 6" id="KW-0472">Membrane</keyword>
<accession>A0A835SVA1</accession>
<feature type="transmembrane region" description="Helical" evidence="6">
    <location>
        <begin position="141"/>
        <end position="157"/>
    </location>
</feature>
<feature type="compositionally biased region" description="Basic and acidic residues" evidence="5">
    <location>
        <begin position="380"/>
        <end position="396"/>
    </location>
</feature>
<sequence>MSVKAHSSTAEAANKSLVATVKIVALVLAWYGVNIGLLIANKWLISETGFRDTTLLTLLHMVTCMFASGALMGAGLVPTKSMSMPLLFKVAILSLSFTVSVAACMASLAYIPASFAQALGASTPVITAALALIIQGRLENRVTYAALLPVVGGIALASGGEPLFSALGLGLQMLACSARSLKTVLQAAMLTDERDKFHPMALLGYTSAISACFLLPLVAAVEPRGLQNMARLHATSAHFTPLLLVSCGSAFLVNWTNFVISKQLGALTLQVLGNFKNVVAAGASIAVFNNPVTAMGLTGYGITTFGVFLYSHMVRIHPASKVTPVLGLGLTPSPSLSGSGGGLDGGKDGGGGGAAAGKDVESAGGLSATAAVAGGSSVRRTKEVVDGSEGGEREPLLPRTGPA</sequence>